<evidence type="ECO:0000313" key="3">
    <source>
        <dbReference type="EMBL" id="ORA96937.1"/>
    </source>
</evidence>
<evidence type="ECO:0000256" key="1">
    <source>
        <dbReference type="SAM" id="MobiDB-lite"/>
    </source>
</evidence>
<evidence type="ECO:0000313" key="2">
    <source>
        <dbReference type="EMBL" id="BBY36319.1"/>
    </source>
</evidence>
<reference evidence="3 4" key="1">
    <citation type="submission" date="2017-02" db="EMBL/GenBank/DDBJ databases">
        <title>The new phylogeny of genus Mycobacterium.</title>
        <authorList>
            <person name="Tortoli E."/>
            <person name="Trovato A."/>
            <person name="Cirillo D.M."/>
        </authorList>
    </citation>
    <scope>NUCLEOTIDE SEQUENCE [LARGE SCALE GENOMIC DNA]</scope>
    <source>
        <strain evidence="3 4">DSM 45255</strain>
    </source>
</reference>
<evidence type="ECO:0000313" key="5">
    <source>
        <dbReference type="Proteomes" id="UP000465812"/>
    </source>
</evidence>
<dbReference type="EMBL" id="MVHW01000066">
    <property type="protein sequence ID" value="ORA96937.1"/>
    <property type="molecule type" value="Genomic_DNA"/>
</dbReference>
<dbReference type="STRING" id="560555.BST30_28095"/>
<name>A0A1X0F6A9_MYCNT</name>
<reference evidence="2 5" key="2">
    <citation type="journal article" date="2019" name="Emerg. Microbes Infect.">
        <title>Comprehensive subspecies identification of 175 nontuberculous mycobacteria species based on 7547 genomic profiles.</title>
        <authorList>
            <person name="Matsumoto Y."/>
            <person name="Kinjo T."/>
            <person name="Motooka D."/>
            <person name="Nabeya D."/>
            <person name="Jung N."/>
            <person name="Uechi K."/>
            <person name="Horii T."/>
            <person name="Iida T."/>
            <person name="Fujita J."/>
            <person name="Nakamura S."/>
        </authorList>
    </citation>
    <scope>NUCLEOTIDE SEQUENCE [LARGE SCALE GENOMIC DNA]</scope>
    <source>
        <strain evidence="2 5">JCM 18113</strain>
    </source>
</reference>
<dbReference type="EMBL" id="AP022590">
    <property type="protein sequence ID" value="BBY36319.1"/>
    <property type="molecule type" value="Genomic_DNA"/>
</dbReference>
<dbReference type="RefSeq" id="WP_083100178.1">
    <property type="nucleotide sequence ID" value="NZ_AP022590.1"/>
</dbReference>
<dbReference type="AlphaFoldDB" id="A0A1X0F6A9"/>
<accession>A0A1X0F6A9</accession>
<organism evidence="3 4">
    <name type="scientific">Mycobacterium mantenii</name>
    <dbReference type="NCBI Taxonomy" id="560555"/>
    <lineage>
        <taxon>Bacteria</taxon>
        <taxon>Bacillati</taxon>
        <taxon>Actinomycetota</taxon>
        <taxon>Actinomycetes</taxon>
        <taxon>Mycobacteriales</taxon>
        <taxon>Mycobacteriaceae</taxon>
        <taxon>Mycobacterium</taxon>
        <taxon>Mycobacterium avium complex (MAC)</taxon>
    </lineage>
</organism>
<proteinExistence type="predicted"/>
<reference evidence="2" key="3">
    <citation type="submission" date="2020-02" db="EMBL/GenBank/DDBJ databases">
        <authorList>
            <person name="Matsumoto Y."/>
            <person name="Kinjo T."/>
            <person name="Motooka D."/>
            <person name="Nabeya D."/>
            <person name="Jung N."/>
            <person name="Uechi K."/>
            <person name="Horii T."/>
            <person name="Iida T."/>
            <person name="Fujita J."/>
            <person name="Nakamura S."/>
        </authorList>
    </citation>
    <scope>NUCLEOTIDE SEQUENCE</scope>
    <source>
        <strain evidence="2">JCM 18113</strain>
    </source>
</reference>
<dbReference type="Proteomes" id="UP000465812">
    <property type="component" value="Chromosome"/>
</dbReference>
<feature type="compositionally biased region" description="Basic and acidic residues" evidence="1">
    <location>
        <begin position="111"/>
        <end position="121"/>
    </location>
</feature>
<gene>
    <name evidence="3" type="ORF">BST30_28095</name>
    <name evidence="2" type="ORF">MMAN_04530</name>
</gene>
<sequence>MTAKRRLAPGRRLRADMDAALQRAGQEAGEALEFDERELAALDTACDAANRAEELRGVYRSELAGEARPTVLSNMSAEIRHCERLKLDALAKLALRVEKPKSGQHQQAAKYRWDRKAALDG</sequence>
<protein>
    <submittedName>
        <fullName evidence="3">Uncharacterized protein</fullName>
    </submittedName>
</protein>
<dbReference type="Proteomes" id="UP000192760">
    <property type="component" value="Unassembled WGS sequence"/>
</dbReference>
<evidence type="ECO:0000313" key="4">
    <source>
        <dbReference type="Proteomes" id="UP000192760"/>
    </source>
</evidence>
<feature type="region of interest" description="Disordered" evidence="1">
    <location>
        <begin position="99"/>
        <end position="121"/>
    </location>
</feature>
<keyword evidence="5" id="KW-1185">Reference proteome</keyword>